<dbReference type="AlphaFoldDB" id="A0A972GT01"/>
<dbReference type="Proteomes" id="UP000641588">
    <property type="component" value="Unassembled WGS sequence"/>
</dbReference>
<comment type="caution">
    <text evidence="1">The sequence shown here is derived from an EMBL/GenBank/DDBJ whole genome shotgun (WGS) entry which is preliminary data.</text>
</comment>
<accession>A0A972GT01</accession>
<gene>
    <name evidence="1" type="ORF">GC093_21550</name>
</gene>
<organism evidence="1 2">
    <name type="scientific">Paenibacillus foliorum</name>
    <dbReference type="NCBI Taxonomy" id="2654974"/>
    <lineage>
        <taxon>Bacteria</taxon>
        <taxon>Bacillati</taxon>
        <taxon>Bacillota</taxon>
        <taxon>Bacilli</taxon>
        <taxon>Bacillales</taxon>
        <taxon>Paenibacillaceae</taxon>
        <taxon>Paenibacillus</taxon>
    </lineage>
</organism>
<evidence type="ECO:0000313" key="2">
    <source>
        <dbReference type="Proteomes" id="UP000641588"/>
    </source>
</evidence>
<evidence type="ECO:0000313" key="1">
    <source>
        <dbReference type="EMBL" id="NOU95788.1"/>
    </source>
</evidence>
<protein>
    <submittedName>
        <fullName evidence="1">Uncharacterized protein</fullName>
    </submittedName>
</protein>
<dbReference type="RefSeq" id="WP_171654015.1">
    <property type="nucleotide sequence ID" value="NZ_WHOD01000082.1"/>
</dbReference>
<keyword evidence="2" id="KW-1185">Reference proteome</keyword>
<name>A0A972GT01_9BACL</name>
<proteinExistence type="predicted"/>
<reference evidence="1" key="1">
    <citation type="submission" date="2019-10" db="EMBL/GenBank/DDBJ databases">
        <title>Description of Paenibacillus glebae sp. nov.</title>
        <authorList>
            <person name="Carlier A."/>
            <person name="Qi S."/>
        </authorList>
    </citation>
    <scope>NUCLEOTIDE SEQUENCE</scope>
    <source>
        <strain evidence="1">LMG 31456</strain>
    </source>
</reference>
<sequence>MFTLQCKGWSWDKDLQIIHADVYLEVDGEVLIDEPLCVDVGLPALLYSIYRDVEPNRWASPDDCFRMPFFCCGCGDPECRAFSFRARHLNEGMLELTEIEERQHAEPRILGTYLVPLEAYKTQIIPIALEYLSFVKGLEYRPYYTDTTKVVEQLVKGVY</sequence>
<dbReference type="EMBL" id="WHOD01000082">
    <property type="protein sequence ID" value="NOU95788.1"/>
    <property type="molecule type" value="Genomic_DNA"/>
</dbReference>